<dbReference type="PANTHER" id="PTHR47456">
    <property type="entry name" value="PHD-TYPE DOMAIN-CONTAINING PROTEIN"/>
    <property type="match status" value="1"/>
</dbReference>
<keyword evidence="1" id="KW-0479">Metal-binding</keyword>
<dbReference type="Proteomes" id="UP001159428">
    <property type="component" value="Unassembled WGS sequence"/>
</dbReference>
<protein>
    <recommendedName>
        <fullName evidence="2">SWIM-type domain-containing protein</fullName>
    </recommendedName>
</protein>
<keyword evidence="1" id="KW-0863">Zinc-finger</keyword>
<dbReference type="Pfam" id="PF04434">
    <property type="entry name" value="SWIM"/>
    <property type="match status" value="1"/>
</dbReference>
<dbReference type="AlphaFoldDB" id="A0AAU9WT05"/>
<keyword evidence="4" id="KW-1185">Reference proteome</keyword>
<feature type="domain" description="SWIM-type" evidence="2">
    <location>
        <begin position="370"/>
        <end position="406"/>
    </location>
</feature>
<evidence type="ECO:0000259" key="2">
    <source>
        <dbReference type="PROSITE" id="PS50966"/>
    </source>
</evidence>
<reference evidence="3 4" key="1">
    <citation type="submission" date="2022-05" db="EMBL/GenBank/DDBJ databases">
        <authorList>
            <consortium name="Genoscope - CEA"/>
            <person name="William W."/>
        </authorList>
    </citation>
    <scope>NUCLEOTIDE SEQUENCE [LARGE SCALE GENOMIC DNA]</scope>
</reference>
<dbReference type="InterPro" id="IPR029309">
    <property type="entry name" value="CaRF"/>
</dbReference>
<dbReference type="GO" id="GO:0003700">
    <property type="term" value="F:DNA-binding transcription factor activity"/>
    <property type="evidence" value="ECO:0007669"/>
    <property type="project" value="InterPro"/>
</dbReference>
<proteinExistence type="predicted"/>
<gene>
    <name evidence="3" type="ORF">PMEA_00011324</name>
</gene>
<organism evidence="3 4">
    <name type="scientific">Pocillopora meandrina</name>
    <dbReference type="NCBI Taxonomy" id="46732"/>
    <lineage>
        <taxon>Eukaryota</taxon>
        <taxon>Metazoa</taxon>
        <taxon>Cnidaria</taxon>
        <taxon>Anthozoa</taxon>
        <taxon>Hexacorallia</taxon>
        <taxon>Scleractinia</taxon>
        <taxon>Astrocoeniina</taxon>
        <taxon>Pocilloporidae</taxon>
        <taxon>Pocillopora</taxon>
    </lineage>
</organism>
<evidence type="ECO:0000313" key="4">
    <source>
        <dbReference type="Proteomes" id="UP001159428"/>
    </source>
</evidence>
<evidence type="ECO:0000256" key="1">
    <source>
        <dbReference type="PROSITE-ProRule" id="PRU00325"/>
    </source>
</evidence>
<dbReference type="InterPro" id="IPR007527">
    <property type="entry name" value="Znf_SWIM"/>
</dbReference>
<accession>A0AAU9WT05</accession>
<comment type="caution">
    <text evidence="3">The sequence shown here is derived from an EMBL/GenBank/DDBJ whole genome shotgun (WGS) entry which is preliminary data.</text>
</comment>
<evidence type="ECO:0000313" key="3">
    <source>
        <dbReference type="EMBL" id="CAH3124525.1"/>
    </source>
</evidence>
<feature type="non-terminal residue" evidence="3">
    <location>
        <position position="430"/>
    </location>
</feature>
<sequence>QTAGLLQPIDETLVKKIHELVGSGVNCVSEMQQHLHHCVKKELFTGQQPPDLTNRQFFPTTMDVRNHMYRATVVCRHSQIDQENLDLKIKKWKEESPDDNFFFRPYCLTSDSESYQQPQSLKEEDSTDVIKISIGDPSNNLLLVPQTKWQRELLFNGWQHVFSYQRDFTTQFYNCSRLSCVYCINKDKKDNLLNSLRNLARTSTEGDFNLALRDLQDSELWRTNTRLQKWMNTTWLPERQASRWVWAYRKDRFNVKVNTTNGVERKNRTYKHQFLADNRDKTLSGVITVLVTQFLPNEYRRYAENNMRNSSAYHQYNSHLPGWLHNRPRQFITHCCQRLTHAQSITKEDISQEGDGQFLVKNQSDNKISYHVQFGDCSNMPSCTCPDWQRHHWPCKHFVAIYKHFPEWGWEAMSPYYSSSPYFQIDPNVV</sequence>
<dbReference type="EMBL" id="CALNXJ010000020">
    <property type="protein sequence ID" value="CAH3124525.1"/>
    <property type="molecule type" value="Genomic_DNA"/>
</dbReference>
<dbReference type="GO" id="GO:0008270">
    <property type="term" value="F:zinc ion binding"/>
    <property type="evidence" value="ECO:0007669"/>
    <property type="project" value="UniProtKB-KW"/>
</dbReference>
<name>A0AAU9WT05_9CNID</name>
<feature type="non-terminal residue" evidence="3">
    <location>
        <position position="1"/>
    </location>
</feature>
<keyword evidence="1" id="KW-0862">Zinc</keyword>
<dbReference type="Pfam" id="PF15299">
    <property type="entry name" value="ALS2CR8"/>
    <property type="match status" value="1"/>
</dbReference>
<dbReference type="PROSITE" id="PS50966">
    <property type="entry name" value="ZF_SWIM"/>
    <property type="match status" value="1"/>
</dbReference>